<gene>
    <name evidence="11" type="ORF">SAMN05660337_1794</name>
</gene>
<dbReference type="STRING" id="246191.SAMN05660337_1794"/>
<dbReference type="SMART" id="SM00487">
    <property type="entry name" value="DEXDc"/>
    <property type="match status" value="1"/>
</dbReference>
<dbReference type="CDD" id="cd00268">
    <property type="entry name" value="DEADc"/>
    <property type="match status" value="1"/>
</dbReference>
<dbReference type="Pfam" id="PF03880">
    <property type="entry name" value="DbpA"/>
    <property type="match status" value="1"/>
</dbReference>
<dbReference type="SUPFAM" id="SSF52540">
    <property type="entry name" value="P-loop containing nucleoside triphosphate hydrolases"/>
    <property type="match status" value="1"/>
</dbReference>
<evidence type="ECO:0000256" key="7">
    <source>
        <dbReference type="SAM" id="MobiDB-lite"/>
    </source>
</evidence>
<dbReference type="InterPro" id="IPR012677">
    <property type="entry name" value="Nucleotide-bd_a/b_plait_sf"/>
</dbReference>
<keyword evidence="3" id="KW-0378">Hydrolase</keyword>
<organism evidence="11 12">
    <name type="scientific">Maridesulfovibrio ferrireducens</name>
    <dbReference type="NCBI Taxonomy" id="246191"/>
    <lineage>
        <taxon>Bacteria</taxon>
        <taxon>Pseudomonadati</taxon>
        <taxon>Thermodesulfobacteriota</taxon>
        <taxon>Desulfovibrionia</taxon>
        <taxon>Desulfovibrionales</taxon>
        <taxon>Desulfovibrionaceae</taxon>
        <taxon>Maridesulfovibrio</taxon>
    </lineage>
</organism>
<dbReference type="AlphaFoldDB" id="A0A1G9G1E3"/>
<dbReference type="InterPro" id="IPR014001">
    <property type="entry name" value="Helicase_ATP-bd"/>
</dbReference>
<dbReference type="PROSITE" id="PS51195">
    <property type="entry name" value="Q_MOTIF"/>
    <property type="match status" value="1"/>
</dbReference>
<evidence type="ECO:0000259" key="8">
    <source>
        <dbReference type="PROSITE" id="PS51192"/>
    </source>
</evidence>
<dbReference type="GO" id="GO:0003723">
    <property type="term" value="F:RNA binding"/>
    <property type="evidence" value="ECO:0007669"/>
    <property type="project" value="TreeGrafter"/>
</dbReference>
<feature type="domain" description="Helicase ATP-binding" evidence="8">
    <location>
        <begin position="34"/>
        <end position="204"/>
    </location>
</feature>
<dbReference type="EC" id="3.6.4.13" evidence="1"/>
<feature type="compositionally biased region" description="Polar residues" evidence="7">
    <location>
        <begin position="506"/>
        <end position="517"/>
    </location>
</feature>
<dbReference type="SMART" id="SM00490">
    <property type="entry name" value="HELICc"/>
    <property type="match status" value="1"/>
</dbReference>
<dbReference type="Pfam" id="PF00271">
    <property type="entry name" value="Helicase_C"/>
    <property type="match status" value="1"/>
</dbReference>
<dbReference type="InterPro" id="IPR050547">
    <property type="entry name" value="DEAD_box_RNA_helicases"/>
</dbReference>
<dbReference type="OrthoDB" id="9805696at2"/>
<dbReference type="GO" id="GO:0003724">
    <property type="term" value="F:RNA helicase activity"/>
    <property type="evidence" value="ECO:0007669"/>
    <property type="project" value="UniProtKB-EC"/>
</dbReference>
<dbReference type="InterPro" id="IPR011545">
    <property type="entry name" value="DEAD/DEAH_box_helicase_dom"/>
</dbReference>
<keyword evidence="12" id="KW-1185">Reference proteome</keyword>
<dbReference type="PANTHER" id="PTHR47963:SF8">
    <property type="entry name" value="ATP-DEPENDENT RNA HELICASE DEAD"/>
    <property type="match status" value="1"/>
</dbReference>
<evidence type="ECO:0000313" key="12">
    <source>
        <dbReference type="Proteomes" id="UP000199053"/>
    </source>
</evidence>
<keyword evidence="4 11" id="KW-0347">Helicase</keyword>
<dbReference type="PANTHER" id="PTHR47963">
    <property type="entry name" value="DEAD-BOX ATP-DEPENDENT RNA HELICASE 47, MITOCHONDRIAL"/>
    <property type="match status" value="1"/>
</dbReference>
<proteinExistence type="predicted"/>
<feature type="short sequence motif" description="Q motif" evidence="6">
    <location>
        <begin position="2"/>
        <end position="30"/>
    </location>
</feature>
<dbReference type="CDD" id="cd18787">
    <property type="entry name" value="SF2_C_DEAD"/>
    <property type="match status" value="1"/>
</dbReference>
<dbReference type="InterPro" id="IPR005580">
    <property type="entry name" value="DbpA/CsdA_RNA-bd_dom"/>
</dbReference>
<protein>
    <recommendedName>
        <fullName evidence="1">RNA helicase</fullName>
        <ecNumber evidence="1">3.6.4.13</ecNumber>
    </recommendedName>
</protein>
<dbReference type="Gene3D" id="3.40.50.300">
    <property type="entry name" value="P-loop containing nucleotide triphosphate hydrolases"/>
    <property type="match status" value="2"/>
</dbReference>
<evidence type="ECO:0000256" key="4">
    <source>
        <dbReference type="ARBA" id="ARBA00022806"/>
    </source>
</evidence>
<evidence type="ECO:0000313" key="11">
    <source>
        <dbReference type="EMBL" id="SDK94492.1"/>
    </source>
</evidence>
<feature type="domain" description="Helicase C-terminal" evidence="9">
    <location>
        <begin position="228"/>
        <end position="377"/>
    </location>
</feature>
<evidence type="ECO:0000259" key="9">
    <source>
        <dbReference type="PROSITE" id="PS51194"/>
    </source>
</evidence>
<evidence type="ECO:0000256" key="2">
    <source>
        <dbReference type="ARBA" id="ARBA00022741"/>
    </source>
</evidence>
<dbReference type="GO" id="GO:0016787">
    <property type="term" value="F:hydrolase activity"/>
    <property type="evidence" value="ECO:0007669"/>
    <property type="project" value="UniProtKB-KW"/>
</dbReference>
<evidence type="ECO:0000256" key="6">
    <source>
        <dbReference type="PROSITE-ProRule" id="PRU00552"/>
    </source>
</evidence>
<evidence type="ECO:0000256" key="5">
    <source>
        <dbReference type="ARBA" id="ARBA00022840"/>
    </source>
</evidence>
<feature type="region of interest" description="Disordered" evidence="7">
    <location>
        <begin position="493"/>
        <end position="524"/>
    </location>
</feature>
<dbReference type="EMBL" id="FNGA01000002">
    <property type="protein sequence ID" value="SDK94492.1"/>
    <property type="molecule type" value="Genomic_DNA"/>
</dbReference>
<dbReference type="Pfam" id="PF00270">
    <property type="entry name" value="DEAD"/>
    <property type="match status" value="1"/>
</dbReference>
<dbReference type="Gene3D" id="3.30.70.330">
    <property type="match status" value="1"/>
</dbReference>
<keyword evidence="5" id="KW-0067">ATP-binding</keyword>
<evidence type="ECO:0000259" key="10">
    <source>
        <dbReference type="PROSITE" id="PS51195"/>
    </source>
</evidence>
<dbReference type="RefSeq" id="WP_092160213.1">
    <property type="nucleotide sequence ID" value="NZ_FNGA01000002.1"/>
</dbReference>
<keyword evidence="2" id="KW-0547">Nucleotide-binding</keyword>
<evidence type="ECO:0000256" key="3">
    <source>
        <dbReference type="ARBA" id="ARBA00022801"/>
    </source>
</evidence>
<evidence type="ECO:0000256" key="1">
    <source>
        <dbReference type="ARBA" id="ARBA00012552"/>
    </source>
</evidence>
<dbReference type="InterPro" id="IPR001650">
    <property type="entry name" value="Helicase_C-like"/>
</dbReference>
<dbReference type="InterPro" id="IPR044742">
    <property type="entry name" value="DEAD/DEAH_RhlB"/>
</dbReference>
<name>A0A1G9G1E3_9BACT</name>
<dbReference type="InterPro" id="IPR027417">
    <property type="entry name" value="P-loop_NTPase"/>
</dbReference>
<accession>A0A1G9G1E3</accession>
<dbReference type="InterPro" id="IPR014014">
    <property type="entry name" value="RNA_helicase_DEAD_Q_motif"/>
</dbReference>
<dbReference type="PROSITE" id="PS51194">
    <property type="entry name" value="HELICASE_CTER"/>
    <property type="match status" value="1"/>
</dbReference>
<feature type="domain" description="DEAD-box RNA helicase Q" evidence="10">
    <location>
        <begin position="2"/>
        <end position="30"/>
    </location>
</feature>
<reference evidence="12" key="1">
    <citation type="submission" date="2016-10" db="EMBL/GenBank/DDBJ databases">
        <authorList>
            <person name="Varghese N."/>
            <person name="Submissions S."/>
        </authorList>
    </citation>
    <scope>NUCLEOTIDE SEQUENCE [LARGE SCALE GENOMIC DNA]</scope>
    <source>
        <strain evidence="12">DSM 16995</strain>
    </source>
</reference>
<dbReference type="GO" id="GO:0005524">
    <property type="term" value="F:ATP binding"/>
    <property type="evidence" value="ECO:0007669"/>
    <property type="project" value="UniProtKB-KW"/>
</dbReference>
<dbReference type="CDD" id="cd12252">
    <property type="entry name" value="RRM_DbpA"/>
    <property type="match status" value="1"/>
</dbReference>
<dbReference type="Proteomes" id="UP000199053">
    <property type="component" value="Unassembled WGS sequence"/>
</dbReference>
<sequence>MEKFRNLGLSDAIIDALSKKGFTEPTPIQAQTIPMLLSGEKDIVGQAQTGTGKTAAFGLPILENVREGAGHVQAIVLTPTRELAMQVADEISSFRGNRRVRIATVYGGQAMLPQLRALKSGADIVVGTPGRVLDHIKRKTLKLADISFFVLDEADEMCNMGFLEDVSEIMENASGKHRTLLFSATMPQAVMRIARKFMGDYDVVSVKPEKNEIPLTEQVYHEMPERDRLEALCRVIDSQNDFYGLVFCRTRADADRVAAALNERKYPAEPIHGDLSQSRREEILRKFRNRKCKILVATDVAARGIDVPDLTHVVNFALPQDPQSYVHRIGRTGRAGKSGIAVTLINPHEFGKLRYISKVTGAKIEKKALPTIDQVIEAKKAHMGAELTDIVTNGKHLSYLPLASELLESSEAVEIIAALLKHSQGNVLDKKTYRRIDEGGRNGASGSARGRVRFTACVGRAHGMTPRKLVDMICLRSKINPVRIQHVKINGQQSTFSVPGDDSDRVMSSVNKSSNNGKPLLRRA</sequence>
<dbReference type="PROSITE" id="PS51192">
    <property type="entry name" value="HELICASE_ATP_BIND_1"/>
    <property type="match status" value="1"/>
</dbReference>